<reference evidence="1" key="1">
    <citation type="journal article" date="2022" name="Int. J. Mol. Sci.">
        <title>Draft Genome of Tanacetum Coccineum: Genomic Comparison of Closely Related Tanacetum-Family Plants.</title>
        <authorList>
            <person name="Yamashiro T."/>
            <person name="Shiraishi A."/>
            <person name="Nakayama K."/>
            <person name="Satake H."/>
        </authorList>
    </citation>
    <scope>NUCLEOTIDE SEQUENCE</scope>
</reference>
<organism evidence="1 2">
    <name type="scientific">Tanacetum coccineum</name>
    <dbReference type="NCBI Taxonomy" id="301880"/>
    <lineage>
        <taxon>Eukaryota</taxon>
        <taxon>Viridiplantae</taxon>
        <taxon>Streptophyta</taxon>
        <taxon>Embryophyta</taxon>
        <taxon>Tracheophyta</taxon>
        <taxon>Spermatophyta</taxon>
        <taxon>Magnoliopsida</taxon>
        <taxon>eudicotyledons</taxon>
        <taxon>Gunneridae</taxon>
        <taxon>Pentapetalae</taxon>
        <taxon>asterids</taxon>
        <taxon>campanulids</taxon>
        <taxon>Asterales</taxon>
        <taxon>Asteraceae</taxon>
        <taxon>Asteroideae</taxon>
        <taxon>Anthemideae</taxon>
        <taxon>Anthemidinae</taxon>
        <taxon>Tanacetum</taxon>
    </lineage>
</organism>
<proteinExistence type="predicted"/>
<name>A0ABQ4X467_9ASTR</name>
<keyword evidence="2" id="KW-1185">Reference proteome</keyword>
<evidence type="ECO:0000313" key="2">
    <source>
        <dbReference type="Proteomes" id="UP001151760"/>
    </source>
</evidence>
<sequence>MGEPLSPDRVFKFLVDEPEPHPAYDFFAPGLLPGYAGNLNNNSRWIEADVPLLGELGVVADEPMVSPIVEEIFEPIFKAGEQMIALVVDMDEDIAMLFGDDDFEDDDSEGFDEEEVWKVNEEWLMAPVTPPLMPAVSDVEVAAGISIREIGPRVFAVEGHVQVMASQMVHAADRFEKIGAQVKQGSSAAERYTDLLAADYSFRDEQPGEHTNVV</sequence>
<evidence type="ECO:0000313" key="1">
    <source>
        <dbReference type="EMBL" id="GJS59907.1"/>
    </source>
</evidence>
<protein>
    <submittedName>
        <fullName evidence="1">Uncharacterized protein</fullName>
    </submittedName>
</protein>
<gene>
    <name evidence="1" type="ORF">Tco_0654691</name>
</gene>
<dbReference type="EMBL" id="BQNB010009183">
    <property type="protein sequence ID" value="GJS59907.1"/>
    <property type="molecule type" value="Genomic_DNA"/>
</dbReference>
<dbReference type="Proteomes" id="UP001151760">
    <property type="component" value="Unassembled WGS sequence"/>
</dbReference>
<accession>A0ABQ4X467</accession>
<reference evidence="1" key="2">
    <citation type="submission" date="2022-01" db="EMBL/GenBank/DDBJ databases">
        <authorList>
            <person name="Yamashiro T."/>
            <person name="Shiraishi A."/>
            <person name="Satake H."/>
            <person name="Nakayama K."/>
        </authorList>
    </citation>
    <scope>NUCLEOTIDE SEQUENCE</scope>
</reference>
<comment type="caution">
    <text evidence="1">The sequence shown here is derived from an EMBL/GenBank/DDBJ whole genome shotgun (WGS) entry which is preliminary data.</text>
</comment>